<dbReference type="PANTHER" id="PTHR30569">
    <property type="entry name" value="CYTOSINE TRANSPORTER CODB"/>
    <property type="match status" value="1"/>
</dbReference>
<evidence type="ECO:0000256" key="1">
    <source>
        <dbReference type="ARBA" id="ARBA00004141"/>
    </source>
</evidence>
<name>A0ABP0I015_9DINO</name>
<evidence type="ECO:0000256" key="7">
    <source>
        <dbReference type="SAM" id="Phobius"/>
    </source>
</evidence>
<feature type="compositionally biased region" description="Low complexity" evidence="6">
    <location>
        <begin position="218"/>
        <end position="227"/>
    </location>
</feature>
<feature type="transmembrane region" description="Helical" evidence="7">
    <location>
        <begin position="315"/>
        <end position="336"/>
    </location>
</feature>
<feature type="transmembrane region" description="Helical" evidence="7">
    <location>
        <begin position="422"/>
        <end position="441"/>
    </location>
</feature>
<feature type="compositionally biased region" description="Basic and acidic residues" evidence="6">
    <location>
        <begin position="169"/>
        <end position="189"/>
    </location>
</feature>
<accession>A0ABP0I015</accession>
<organism evidence="8 9">
    <name type="scientific">Durusdinium trenchii</name>
    <dbReference type="NCBI Taxonomy" id="1381693"/>
    <lineage>
        <taxon>Eukaryota</taxon>
        <taxon>Sar</taxon>
        <taxon>Alveolata</taxon>
        <taxon>Dinophyceae</taxon>
        <taxon>Suessiales</taxon>
        <taxon>Symbiodiniaceae</taxon>
        <taxon>Durusdinium</taxon>
    </lineage>
</organism>
<feature type="transmembrane region" description="Helical" evidence="7">
    <location>
        <begin position="657"/>
        <end position="678"/>
    </location>
</feature>
<gene>
    <name evidence="8" type="ORF">CCMP2556_LOCUS3774</name>
</gene>
<evidence type="ECO:0000313" key="9">
    <source>
        <dbReference type="Proteomes" id="UP001642484"/>
    </source>
</evidence>
<keyword evidence="3 7" id="KW-0812">Transmembrane</keyword>
<feature type="transmembrane region" description="Helical" evidence="7">
    <location>
        <begin position="396"/>
        <end position="416"/>
    </location>
</feature>
<evidence type="ECO:0000256" key="5">
    <source>
        <dbReference type="ARBA" id="ARBA00023136"/>
    </source>
</evidence>
<dbReference type="Proteomes" id="UP001642484">
    <property type="component" value="Unassembled WGS sequence"/>
</dbReference>
<comment type="subcellular location">
    <subcellularLocation>
        <location evidence="1">Membrane</location>
        <topology evidence="1">Multi-pass membrane protein</topology>
    </subcellularLocation>
</comment>
<dbReference type="InterPro" id="IPR001248">
    <property type="entry name" value="Pur-cyt_permease"/>
</dbReference>
<dbReference type="Gene3D" id="1.10.4160.10">
    <property type="entry name" value="Hydantoin permease"/>
    <property type="match status" value="1"/>
</dbReference>
<sequence>AAWTVPEMTVEAVQVLMALQKRLTADEQLNLEQLRRLAAIASESLVSSLLTGAGATAHASGTLLALAIRAAPMCDSHRMDHFQIFLEVLQHRSPELAKAQGAAAQVATVLAQAIAALASSKTACRASGAAATTGARLVAVAFLSPALREKDDAMRLFVRGIVRGRYRQVRQDLPSDPRPRPPMDGDLELRTAPPGTARSPALGSGDDGGEGTDEESESSCSGSSSAAEESRVAGPVRQRPGRAGRKTERHTDRGEVKEADLAAQTMGSDFALQRVPKHARYGWFSMAIEQVAQGGCVVVVVVGAQLGHRMSATEALVAVVLGNGFLAVICMVVGAIGCREGLTTSLLARWTGFGVVGSQLLSFIVTLSLVSWFGIQAAIAGEGLHTITSGITSLQLSWPWTALNGFLVTLVAAFGFRYIVGIAWITGPAFLVAVVWALWRVEEAHAPSEDTQRMSVGEGTNLVVGGYIVGSVIVSDAFRFSRSKRQVVSQVLLPRSLAIIGYMLAGVQMARMCGTDDVIQIMKRTVGLWAVVVVVAGEMVINCTNLYFSGLALVAIGEARVEAGRSGEANLAKTSPPFQLVHLADRSNWCMALIQLVHPAWSTWLIPLGAVFSPRVAPGSEDQSCGFQLNRPVVTMICGVLGSVFGALGILKKFISFLTVLAVAFPPVPGIMCSEYFLVKAFRPSLEESRRAGGALPSWAPTVVPWALVIWLLGALAGKFLPLGAPYATSMLLPALLYFLGAQCGLSSRVYGSSRTQTCRDGDPDRST</sequence>
<feature type="transmembrane region" description="Helical" evidence="7">
    <location>
        <begin position="526"/>
        <end position="548"/>
    </location>
</feature>
<feature type="transmembrane region" description="Helical" evidence="7">
    <location>
        <begin position="281"/>
        <end position="303"/>
    </location>
</feature>
<feature type="transmembrane region" description="Helical" evidence="7">
    <location>
        <begin position="727"/>
        <end position="746"/>
    </location>
</feature>
<dbReference type="Pfam" id="PF02133">
    <property type="entry name" value="Transp_cyt_pur"/>
    <property type="match status" value="1"/>
</dbReference>
<feature type="compositionally biased region" description="Basic and acidic residues" evidence="6">
    <location>
        <begin position="245"/>
        <end position="259"/>
    </location>
</feature>
<feature type="compositionally biased region" description="Acidic residues" evidence="6">
    <location>
        <begin position="207"/>
        <end position="217"/>
    </location>
</feature>
<evidence type="ECO:0000256" key="3">
    <source>
        <dbReference type="ARBA" id="ARBA00022692"/>
    </source>
</evidence>
<keyword evidence="5 7" id="KW-0472">Membrane</keyword>
<feature type="non-terminal residue" evidence="8">
    <location>
        <position position="1"/>
    </location>
</feature>
<evidence type="ECO:0000313" key="8">
    <source>
        <dbReference type="EMBL" id="CAK8994744.1"/>
    </source>
</evidence>
<dbReference type="EMBL" id="CAXAMN010001503">
    <property type="protein sequence ID" value="CAK8994744.1"/>
    <property type="molecule type" value="Genomic_DNA"/>
</dbReference>
<feature type="region of interest" description="Disordered" evidence="6">
    <location>
        <begin position="169"/>
        <end position="259"/>
    </location>
</feature>
<feature type="transmembrane region" description="Helical" evidence="7">
    <location>
        <begin position="356"/>
        <end position="375"/>
    </location>
</feature>
<comment type="similarity">
    <text evidence="2">Belongs to the purine-cytosine permease (2.A.39) family.</text>
</comment>
<evidence type="ECO:0000256" key="4">
    <source>
        <dbReference type="ARBA" id="ARBA00022989"/>
    </source>
</evidence>
<feature type="transmembrane region" description="Helical" evidence="7">
    <location>
        <begin position="699"/>
        <end position="721"/>
    </location>
</feature>
<comment type="caution">
    <text evidence="8">The sequence shown here is derived from an EMBL/GenBank/DDBJ whole genome shotgun (WGS) entry which is preliminary data.</text>
</comment>
<dbReference type="PANTHER" id="PTHR30569:SF0">
    <property type="entry name" value="CYTOSINE PERMEASE"/>
    <property type="match status" value="1"/>
</dbReference>
<protein>
    <submittedName>
        <fullName evidence="8">Uncharacterized protein</fullName>
    </submittedName>
</protein>
<keyword evidence="9" id="KW-1185">Reference proteome</keyword>
<feature type="transmembrane region" description="Helical" evidence="7">
    <location>
        <begin position="633"/>
        <end position="651"/>
    </location>
</feature>
<reference evidence="8 9" key="1">
    <citation type="submission" date="2024-02" db="EMBL/GenBank/DDBJ databases">
        <authorList>
            <person name="Chen Y."/>
            <person name="Shah S."/>
            <person name="Dougan E. K."/>
            <person name="Thang M."/>
            <person name="Chan C."/>
        </authorList>
    </citation>
    <scope>NUCLEOTIDE SEQUENCE [LARGE SCALE GENOMIC DNA]</scope>
</reference>
<feature type="transmembrane region" description="Helical" evidence="7">
    <location>
        <begin position="462"/>
        <end position="481"/>
    </location>
</feature>
<keyword evidence="4 7" id="KW-1133">Transmembrane helix</keyword>
<evidence type="ECO:0000256" key="2">
    <source>
        <dbReference type="ARBA" id="ARBA00008974"/>
    </source>
</evidence>
<feature type="transmembrane region" description="Helical" evidence="7">
    <location>
        <begin position="487"/>
        <end position="505"/>
    </location>
</feature>
<proteinExistence type="inferred from homology"/>
<evidence type="ECO:0000256" key="6">
    <source>
        <dbReference type="SAM" id="MobiDB-lite"/>
    </source>
</evidence>
<dbReference type="InterPro" id="IPR030191">
    <property type="entry name" value="CodB"/>
</dbReference>